<evidence type="ECO:0000256" key="4">
    <source>
        <dbReference type="ARBA" id="ARBA00023136"/>
    </source>
</evidence>
<evidence type="ECO:0000313" key="7">
    <source>
        <dbReference type="Proteomes" id="UP000270296"/>
    </source>
</evidence>
<dbReference type="OrthoDB" id="7933078at2759"/>
<evidence type="ECO:0000313" key="6">
    <source>
        <dbReference type="EMBL" id="VDP05596.1"/>
    </source>
</evidence>
<reference evidence="6 7" key="1">
    <citation type="submission" date="2018-11" db="EMBL/GenBank/DDBJ databases">
        <authorList>
            <consortium name="Pathogen Informatics"/>
        </authorList>
    </citation>
    <scope>NUCLEOTIDE SEQUENCE [LARGE SCALE GENOMIC DNA]</scope>
</reference>
<organism evidence="6 7">
    <name type="scientific">Soboliphyme baturini</name>
    <dbReference type="NCBI Taxonomy" id="241478"/>
    <lineage>
        <taxon>Eukaryota</taxon>
        <taxon>Metazoa</taxon>
        <taxon>Ecdysozoa</taxon>
        <taxon>Nematoda</taxon>
        <taxon>Enoplea</taxon>
        <taxon>Dorylaimia</taxon>
        <taxon>Dioctophymatida</taxon>
        <taxon>Dioctophymatoidea</taxon>
        <taxon>Soboliphymatidae</taxon>
        <taxon>Soboliphyme</taxon>
    </lineage>
</organism>
<feature type="transmembrane region" description="Helical" evidence="5">
    <location>
        <begin position="153"/>
        <end position="171"/>
    </location>
</feature>
<gene>
    <name evidence="6" type="ORF">SBAD_LOCUS4868</name>
</gene>
<feature type="transmembrane region" description="Helical" evidence="5">
    <location>
        <begin position="64"/>
        <end position="84"/>
    </location>
</feature>
<dbReference type="PANTHER" id="PTHR23291:SF50">
    <property type="entry name" value="PROTEIN LIFEGUARD 4"/>
    <property type="match status" value="1"/>
</dbReference>
<proteinExistence type="inferred from homology"/>
<name>A0A3P8EEP4_9BILA</name>
<evidence type="ECO:0000256" key="3">
    <source>
        <dbReference type="ARBA" id="ARBA00022989"/>
    </source>
</evidence>
<dbReference type="GO" id="GO:0016020">
    <property type="term" value="C:membrane"/>
    <property type="evidence" value="ECO:0007669"/>
    <property type="project" value="UniProtKB-SubCell"/>
</dbReference>
<dbReference type="Proteomes" id="UP000270296">
    <property type="component" value="Unassembled WGS sequence"/>
</dbReference>
<dbReference type="GO" id="GO:0043066">
    <property type="term" value="P:negative regulation of apoptotic process"/>
    <property type="evidence" value="ECO:0007669"/>
    <property type="project" value="TreeGrafter"/>
</dbReference>
<dbReference type="AlphaFoldDB" id="A0A3P8EEP4"/>
<keyword evidence="7" id="KW-1185">Reference proteome</keyword>
<sequence>MQATHTERGVLASHCPIIIVKVVFNRLRFIRKVLGILAVQLVASTVVGAAFLLVPGLAAVVRHWTWMLFLGLILSFVLLIAMYVKRHRTPTNYILLALWAFFLTCCVVVTLFFYTFQTRHDFSAYGTSLYSLVCVLIAGGIVQMFLQSDVLELVLALAGAIIFSLFITFDLNLIINKLSPEEYIVAVINLYLDITNLFLYLLRLINVLKKD</sequence>
<protein>
    <submittedName>
        <fullName evidence="6">Uncharacterized protein</fullName>
    </submittedName>
</protein>
<evidence type="ECO:0000256" key="5">
    <source>
        <dbReference type="RuleBase" id="RU004379"/>
    </source>
</evidence>
<feature type="transmembrane region" description="Helical" evidence="5">
    <location>
        <begin position="33"/>
        <end position="58"/>
    </location>
</feature>
<feature type="transmembrane region" description="Helical" evidence="5">
    <location>
        <begin position="183"/>
        <end position="202"/>
    </location>
</feature>
<keyword evidence="3 5" id="KW-1133">Transmembrane helix</keyword>
<dbReference type="EMBL" id="UZAM01008598">
    <property type="protein sequence ID" value="VDP05596.1"/>
    <property type="molecule type" value="Genomic_DNA"/>
</dbReference>
<dbReference type="PANTHER" id="PTHR23291">
    <property type="entry name" value="BAX INHIBITOR-RELATED"/>
    <property type="match status" value="1"/>
</dbReference>
<evidence type="ECO:0000256" key="1">
    <source>
        <dbReference type="ARBA" id="ARBA00004141"/>
    </source>
</evidence>
<feature type="transmembrane region" description="Helical" evidence="5">
    <location>
        <begin position="96"/>
        <end position="116"/>
    </location>
</feature>
<dbReference type="Pfam" id="PF01027">
    <property type="entry name" value="Bax1-I"/>
    <property type="match status" value="1"/>
</dbReference>
<feature type="transmembrane region" description="Helical" evidence="5">
    <location>
        <begin position="128"/>
        <end position="146"/>
    </location>
</feature>
<comment type="subcellular location">
    <subcellularLocation>
        <location evidence="1">Membrane</location>
        <topology evidence="1">Multi-pass membrane protein</topology>
    </subcellularLocation>
</comment>
<dbReference type="InterPro" id="IPR006214">
    <property type="entry name" value="Bax_inhibitor_1-related"/>
</dbReference>
<comment type="similarity">
    <text evidence="5">Belongs to the BI1 family.</text>
</comment>
<keyword evidence="2 5" id="KW-0812">Transmembrane</keyword>
<evidence type="ECO:0000256" key="2">
    <source>
        <dbReference type="ARBA" id="ARBA00022692"/>
    </source>
</evidence>
<accession>A0A3P8EEP4</accession>
<keyword evidence="4 5" id="KW-0472">Membrane</keyword>